<keyword evidence="2" id="KW-0507">mRNA processing</keyword>
<feature type="compositionally biased region" description="Low complexity" evidence="8">
    <location>
        <begin position="353"/>
        <end position="366"/>
    </location>
</feature>
<dbReference type="PROSITE" id="PS51192">
    <property type="entry name" value="HELICASE_ATP_BIND_1"/>
    <property type="match status" value="1"/>
</dbReference>
<feature type="compositionally biased region" description="Polar residues" evidence="8">
    <location>
        <begin position="295"/>
        <end position="305"/>
    </location>
</feature>
<evidence type="ECO:0000256" key="6">
    <source>
        <dbReference type="ARBA" id="ARBA00022840"/>
    </source>
</evidence>
<dbReference type="Pfam" id="PF00270">
    <property type="entry name" value="DEAD"/>
    <property type="match status" value="1"/>
</dbReference>
<dbReference type="Proteomes" id="UP000008743">
    <property type="component" value="Unassembled WGS sequence"/>
</dbReference>
<accession>A0A0D2VJM3</accession>
<dbReference type="PhylomeDB" id="A0A0D2VJM3"/>
<feature type="compositionally biased region" description="Low complexity" evidence="8">
    <location>
        <begin position="189"/>
        <end position="213"/>
    </location>
</feature>
<dbReference type="GO" id="GO:0016787">
    <property type="term" value="F:hydrolase activity"/>
    <property type="evidence" value="ECO:0007669"/>
    <property type="project" value="UniProtKB-KW"/>
</dbReference>
<comment type="catalytic activity">
    <reaction evidence="7">
        <text>ATP + H2O = ADP + phosphate + H(+)</text>
        <dbReference type="Rhea" id="RHEA:13065"/>
        <dbReference type="ChEBI" id="CHEBI:15377"/>
        <dbReference type="ChEBI" id="CHEBI:15378"/>
        <dbReference type="ChEBI" id="CHEBI:30616"/>
        <dbReference type="ChEBI" id="CHEBI:43474"/>
        <dbReference type="ChEBI" id="CHEBI:456216"/>
        <dbReference type="EC" id="3.6.4.13"/>
    </reaction>
</comment>
<evidence type="ECO:0000313" key="11">
    <source>
        <dbReference type="EMBL" id="KJE90177.1"/>
    </source>
</evidence>
<sequence>MSNPSENNDADVHRLAAPAPVRGGLMTFKMRSFVSGGTEGTASKPDATEDAAMMPPPQQLPKPTGSLLGLDALARQKRQAQAQAQAPQQQQSQAHRAYGDGDGDGTGDGSDQQQQAKRARLDDVVETTTTATTATTTTTTTGERGAPQRHYRLPQAETPSHPGGVSSIARDRMHERLDRERGSGGLAVASSSSSSSHSSSSHSSASSSSSSHSSSRHRSDGHDSSRRYDDNHSDRSARRERDHRDYHQRDSDHRDRSRDSDRSRDERDDRRRDDRDDRRRDDRYASSSSSRRGHTSSVARMQVDSTPRPRSYEPSATPSRSSWDDNEHGGSSAKSTSRWDSAPTPRSDDHSRGSSSSWTTSRAPSTQRGGLTERSSSSSSSSSGSGSATSRGNSSSYRSGRDDARQTGGGKYRDENDTNVDRAYAQEDGFQEWEDEQKRLDRAWYDNEDALDTADHDPFDVSESYVKKKEAELINRQPVKRMSALQRSINADNERWERDRMVTSGVAVRTELNLDELMEEDTEARVHLLIHNIVPPFLDGRFDFTKQREPIIPLKDATSDMAQVSRKGSKAVREFRERKERQSAQEKSWNIAGTALGNLMGAEINRDIAPTVAAAARSGMSVADGAAATNTAIAGAAILSAPRSTTTESGTASGATSMLESATMSSEATSEFARTKTIREQRQFLPVFAVREQLMQVIRDNSIVIIVGETGSGKTTQLTQYLYEAGFGKHGRIGCTQPRRVAAMSVAKRVADEMGVKIGSTVGYSIRFEDCTSDETVIKYMTDGILLRESLHDSDMEKYSAIVMDEAHERALNTDVLFGILRKVMSRRRDLKLIVTSATMDSEKFSTFFGNVPVFTIPGRTFPVDVLYSKYHCEDYVEASVKQALSVHLQQPPGDLLIFMTGQEDIEVTCGLLQERLNALGEEAPPLAILPIYSQLPSDLQAKIFQKTDNQQRKCIVATNIAETGKIFTPGRAVAATPRRTPFRPGL</sequence>
<dbReference type="GO" id="GO:0005524">
    <property type="term" value="F:ATP binding"/>
    <property type="evidence" value="ECO:0007669"/>
    <property type="project" value="UniProtKB-KW"/>
</dbReference>
<proteinExistence type="predicted"/>
<dbReference type="Gene3D" id="3.40.50.300">
    <property type="entry name" value="P-loop containing nucleotide triphosphate hydrolases"/>
    <property type="match status" value="2"/>
</dbReference>
<feature type="compositionally biased region" description="Basic and acidic residues" evidence="8">
    <location>
        <begin position="169"/>
        <end position="182"/>
    </location>
</feature>
<dbReference type="STRING" id="595528.A0A0D2VJM3"/>
<dbReference type="InterPro" id="IPR014001">
    <property type="entry name" value="Helicase_ATP-bd"/>
</dbReference>
<feature type="region of interest" description="Disordered" evidence="8">
    <location>
        <begin position="1"/>
        <end position="419"/>
    </location>
</feature>
<dbReference type="OrthoDB" id="10253254at2759"/>
<feature type="compositionally biased region" description="Basic and acidic residues" evidence="8">
    <location>
        <begin position="399"/>
        <end position="419"/>
    </location>
</feature>
<dbReference type="GO" id="GO:0006397">
    <property type="term" value="P:mRNA processing"/>
    <property type="evidence" value="ECO:0007669"/>
    <property type="project" value="UniProtKB-KW"/>
</dbReference>
<feature type="compositionally biased region" description="Low complexity" evidence="8">
    <location>
        <begin position="127"/>
        <end position="141"/>
    </location>
</feature>
<keyword evidence="3" id="KW-0547">Nucleotide-binding</keyword>
<dbReference type="PANTHER" id="PTHR18934:SF91">
    <property type="entry name" value="PRE-MRNA-SPLICING FACTOR ATP-DEPENDENT RNA HELICASE PRP16"/>
    <property type="match status" value="1"/>
</dbReference>
<feature type="compositionally biased region" description="Basic and acidic residues" evidence="8">
    <location>
        <begin position="571"/>
        <end position="584"/>
    </location>
</feature>
<dbReference type="SMART" id="SM00487">
    <property type="entry name" value="DEXDc"/>
    <property type="match status" value="1"/>
</dbReference>
<dbReference type="EC" id="3.6.4.13" evidence="1"/>
<protein>
    <recommendedName>
        <fullName evidence="1">RNA helicase</fullName>
        <ecNumber evidence="1">3.6.4.13</ecNumber>
    </recommendedName>
</protein>
<dbReference type="SUPFAM" id="SSF52540">
    <property type="entry name" value="P-loop containing nucleoside triphosphate hydrolases"/>
    <property type="match status" value="1"/>
</dbReference>
<dbReference type="InterPro" id="IPR001650">
    <property type="entry name" value="Helicase_C-like"/>
</dbReference>
<organism evidence="11 12">
    <name type="scientific">Capsaspora owczarzaki (strain ATCC 30864)</name>
    <dbReference type="NCBI Taxonomy" id="595528"/>
    <lineage>
        <taxon>Eukaryota</taxon>
        <taxon>Filasterea</taxon>
        <taxon>Capsaspora</taxon>
    </lineage>
</organism>
<evidence type="ECO:0000256" key="2">
    <source>
        <dbReference type="ARBA" id="ARBA00022664"/>
    </source>
</evidence>
<feature type="compositionally biased region" description="Low complexity" evidence="8">
    <location>
        <begin position="79"/>
        <end position="96"/>
    </location>
</feature>
<evidence type="ECO:0000256" key="8">
    <source>
        <dbReference type="SAM" id="MobiDB-lite"/>
    </source>
</evidence>
<keyword evidence="12" id="KW-1185">Reference proteome</keyword>
<dbReference type="GO" id="GO:0034458">
    <property type="term" value="F:3'-5' RNA helicase activity"/>
    <property type="evidence" value="ECO:0007669"/>
    <property type="project" value="TreeGrafter"/>
</dbReference>
<feature type="region of interest" description="Disordered" evidence="8">
    <location>
        <begin position="566"/>
        <end position="586"/>
    </location>
</feature>
<evidence type="ECO:0000256" key="5">
    <source>
        <dbReference type="ARBA" id="ARBA00022806"/>
    </source>
</evidence>
<keyword evidence="4" id="KW-0378">Hydrolase</keyword>
<dbReference type="InterPro" id="IPR002464">
    <property type="entry name" value="DNA/RNA_helicase_DEAH_CS"/>
</dbReference>
<evidence type="ECO:0000259" key="10">
    <source>
        <dbReference type="PROSITE" id="PS51194"/>
    </source>
</evidence>
<dbReference type="FunFam" id="3.40.50.300:FF:000615">
    <property type="entry name" value="pre-mRNA-splicing factor ATP-dependent RNA helicase DEAH7"/>
    <property type="match status" value="1"/>
</dbReference>
<keyword evidence="5" id="KW-0347">Helicase</keyword>
<dbReference type="AlphaFoldDB" id="A0A0D2VJM3"/>
<feature type="compositionally biased region" description="Low complexity" evidence="8">
    <location>
        <begin position="374"/>
        <end position="398"/>
    </location>
</feature>
<feature type="domain" description="Helicase C-terminal" evidence="10">
    <location>
        <begin position="880"/>
        <end position="987"/>
    </location>
</feature>
<feature type="compositionally biased region" description="Basic and acidic residues" evidence="8">
    <location>
        <begin position="217"/>
        <end position="284"/>
    </location>
</feature>
<evidence type="ECO:0000256" key="3">
    <source>
        <dbReference type="ARBA" id="ARBA00022741"/>
    </source>
</evidence>
<evidence type="ECO:0000259" key="9">
    <source>
        <dbReference type="PROSITE" id="PS51192"/>
    </source>
</evidence>
<dbReference type="eggNOG" id="KOG0924">
    <property type="taxonomic scope" value="Eukaryota"/>
</dbReference>
<dbReference type="EMBL" id="KE346361">
    <property type="protein sequence ID" value="KJE90177.1"/>
    <property type="molecule type" value="Genomic_DNA"/>
</dbReference>
<evidence type="ECO:0000256" key="4">
    <source>
        <dbReference type="ARBA" id="ARBA00022801"/>
    </source>
</evidence>
<reference evidence="12" key="1">
    <citation type="submission" date="2011-02" db="EMBL/GenBank/DDBJ databases">
        <title>The Genome Sequence of Capsaspora owczarzaki ATCC 30864.</title>
        <authorList>
            <person name="Russ C."/>
            <person name="Cuomo C."/>
            <person name="Burger G."/>
            <person name="Gray M.W."/>
            <person name="Holland P.W.H."/>
            <person name="King N."/>
            <person name="Lang F.B.F."/>
            <person name="Roger A.J."/>
            <person name="Ruiz-Trillo I."/>
            <person name="Young S.K."/>
            <person name="Zeng Q."/>
            <person name="Gargeya S."/>
            <person name="Alvarado L."/>
            <person name="Berlin A."/>
            <person name="Chapman S.B."/>
            <person name="Chen Z."/>
            <person name="Freedman E."/>
            <person name="Gellesch M."/>
            <person name="Goldberg J."/>
            <person name="Griggs A."/>
            <person name="Gujja S."/>
            <person name="Heilman E."/>
            <person name="Heiman D."/>
            <person name="Howarth C."/>
            <person name="Mehta T."/>
            <person name="Neiman D."/>
            <person name="Pearson M."/>
            <person name="Roberts A."/>
            <person name="Saif S."/>
            <person name="Shea T."/>
            <person name="Shenoy N."/>
            <person name="Sisk P."/>
            <person name="Stolte C."/>
            <person name="Sykes S."/>
            <person name="White J."/>
            <person name="Yandava C."/>
            <person name="Haas B."/>
            <person name="Nusbaum C."/>
            <person name="Birren B."/>
        </authorList>
    </citation>
    <scope>NUCLEOTIDE SEQUENCE</scope>
    <source>
        <strain evidence="12">ATCC 30864</strain>
    </source>
</reference>
<dbReference type="CDD" id="cd18791">
    <property type="entry name" value="SF2_C_RHA"/>
    <property type="match status" value="1"/>
</dbReference>
<dbReference type="InParanoid" id="A0A0D2VJM3"/>
<gene>
    <name evidence="11" type="ORF">CAOG_008518</name>
</gene>
<evidence type="ECO:0000313" key="12">
    <source>
        <dbReference type="Proteomes" id="UP000008743"/>
    </source>
</evidence>
<dbReference type="PANTHER" id="PTHR18934">
    <property type="entry name" value="ATP-DEPENDENT RNA HELICASE"/>
    <property type="match status" value="1"/>
</dbReference>
<keyword evidence="6" id="KW-0067">ATP-binding</keyword>
<dbReference type="GO" id="GO:0003723">
    <property type="term" value="F:RNA binding"/>
    <property type="evidence" value="ECO:0007669"/>
    <property type="project" value="TreeGrafter"/>
</dbReference>
<feature type="domain" description="Helicase ATP-binding" evidence="9">
    <location>
        <begin position="695"/>
        <end position="858"/>
    </location>
</feature>
<evidence type="ECO:0000256" key="7">
    <source>
        <dbReference type="ARBA" id="ARBA00047984"/>
    </source>
</evidence>
<evidence type="ECO:0000256" key="1">
    <source>
        <dbReference type="ARBA" id="ARBA00012552"/>
    </source>
</evidence>
<name>A0A0D2VJM3_CAPO3</name>
<dbReference type="InterPro" id="IPR027417">
    <property type="entry name" value="P-loop_NTPase"/>
</dbReference>
<feature type="region of interest" description="Disordered" evidence="8">
    <location>
        <begin position="644"/>
        <end position="663"/>
    </location>
</feature>
<dbReference type="PROSITE" id="PS51194">
    <property type="entry name" value="HELICASE_CTER"/>
    <property type="match status" value="1"/>
</dbReference>
<dbReference type="PROSITE" id="PS00690">
    <property type="entry name" value="DEAH_ATP_HELICASE"/>
    <property type="match status" value="1"/>
</dbReference>
<dbReference type="InterPro" id="IPR011545">
    <property type="entry name" value="DEAD/DEAH_box_helicase_dom"/>
</dbReference>